<keyword evidence="2" id="KW-1185">Reference proteome</keyword>
<evidence type="ECO:0000313" key="2">
    <source>
        <dbReference type="Proteomes" id="UP000011713"/>
    </source>
</evidence>
<dbReference type="Proteomes" id="UP000011713">
    <property type="component" value="Unassembled WGS sequence"/>
</dbReference>
<protein>
    <submittedName>
        <fullName evidence="1">Uncharacterized protein</fullName>
    </submittedName>
</protein>
<dbReference type="AlphaFoldDB" id="M4B959"/>
<dbReference type="InParanoid" id="M4B959"/>
<reference evidence="2" key="1">
    <citation type="journal article" date="2010" name="Science">
        <title>Signatures of adaptation to obligate biotrophy in the Hyaloperonospora arabidopsidis genome.</title>
        <authorList>
            <person name="Baxter L."/>
            <person name="Tripathy S."/>
            <person name="Ishaque N."/>
            <person name="Boot N."/>
            <person name="Cabral A."/>
            <person name="Kemen E."/>
            <person name="Thines M."/>
            <person name="Ah-Fong A."/>
            <person name="Anderson R."/>
            <person name="Badejoko W."/>
            <person name="Bittner-Eddy P."/>
            <person name="Boore J.L."/>
            <person name="Chibucos M.C."/>
            <person name="Coates M."/>
            <person name="Dehal P."/>
            <person name="Delehaunty K."/>
            <person name="Dong S."/>
            <person name="Downton P."/>
            <person name="Dumas B."/>
            <person name="Fabro G."/>
            <person name="Fronick C."/>
            <person name="Fuerstenberg S.I."/>
            <person name="Fulton L."/>
            <person name="Gaulin E."/>
            <person name="Govers F."/>
            <person name="Hughes L."/>
            <person name="Humphray S."/>
            <person name="Jiang R.H."/>
            <person name="Judelson H."/>
            <person name="Kamoun S."/>
            <person name="Kyung K."/>
            <person name="Meijer H."/>
            <person name="Minx P."/>
            <person name="Morris P."/>
            <person name="Nelson J."/>
            <person name="Phuntumart V."/>
            <person name="Qutob D."/>
            <person name="Rehmany A."/>
            <person name="Rougon-Cardoso A."/>
            <person name="Ryden P."/>
            <person name="Torto-Alalibo T."/>
            <person name="Studholme D."/>
            <person name="Wang Y."/>
            <person name="Win J."/>
            <person name="Wood J."/>
            <person name="Clifton S.W."/>
            <person name="Rogers J."/>
            <person name="Van den Ackerveken G."/>
            <person name="Jones J.D."/>
            <person name="McDowell J.M."/>
            <person name="Beynon J."/>
            <person name="Tyler B.M."/>
        </authorList>
    </citation>
    <scope>NUCLEOTIDE SEQUENCE [LARGE SCALE GENOMIC DNA]</scope>
    <source>
        <strain evidence="2">Emoy2</strain>
    </source>
</reference>
<proteinExistence type="predicted"/>
<dbReference type="EnsemblProtists" id="HpaT802818">
    <property type="protein sequence ID" value="HpaP802818"/>
    <property type="gene ID" value="HpaG802818"/>
</dbReference>
<name>M4B959_HYAAE</name>
<dbReference type="EMBL" id="JH598009">
    <property type="status" value="NOT_ANNOTATED_CDS"/>
    <property type="molecule type" value="Genomic_DNA"/>
</dbReference>
<evidence type="ECO:0000313" key="1">
    <source>
        <dbReference type="EnsemblProtists" id="HpaP802818"/>
    </source>
</evidence>
<accession>M4B959</accession>
<reference evidence="1" key="2">
    <citation type="submission" date="2015-06" db="UniProtKB">
        <authorList>
            <consortium name="EnsemblProtists"/>
        </authorList>
    </citation>
    <scope>IDENTIFICATION</scope>
    <source>
        <strain evidence="1">Emoy2</strain>
    </source>
</reference>
<dbReference type="HOGENOM" id="CLU_2404232_0_0_1"/>
<dbReference type="VEuPathDB" id="FungiDB:HpaG802818"/>
<sequence>MSFGKTGSTRIGYAQQTGQLFANRERSSVLERNQRTKSGQAHVKALCGHCRRLHKSANASCQRTLGLHCFLNPHRKASRTRSDVSIREWRWQP</sequence>
<organism evidence="1 2">
    <name type="scientific">Hyaloperonospora arabidopsidis (strain Emoy2)</name>
    <name type="common">Downy mildew agent</name>
    <name type="synonym">Peronospora arabidopsidis</name>
    <dbReference type="NCBI Taxonomy" id="559515"/>
    <lineage>
        <taxon>Eukaryota</taxon>
        <taxon>Sar</taxon>
        <taxon>Stramenopiles</taxon>
        <taxon>Oomycota</taxon>
        <taxon>Peronosporomycetes</taxon>
        <taxon>Peronosporales</taxon>
        <taxon>Peronosporaceae</taxon>
        <taxon>Hyaloperonospora</taxon>
    </lineage>
</organism>